<evidence type="ECO:0000259" key="3">
    <source>
        <dbReference type="Pfam" id="PF00389"/>
    </source>
</evidence>
<dbReference type="PROSITE" id="PS00671">
    <property type="entry name" value="D_2_HYDROXYACID_DH_3"/>
    <property type="match status" value="1"/>
</dbReference>
<name>A0A433Q8W0_9FUNG</name>
<dbReference type="Pfam" id="PF00389">
    <property type="entry name" value="2-Hacid_dh"/>
    <property type="match status" value="1"/>
</dbReference>
<dbReference type="GO" id="GO:0030267">
    <property type="term" value="F:glyoxylate reductase (NADPH) activity"/>
    <property type="evidence" value="ECO:0007669"/>
    <property type="project" value="TreeGrafter"/>
</dbReference>
<comment type="similarity">
    <text evidence="2">Belongs to the D-isomer specific 2-hydroxyacid dehydrogenase family.</text>
</comment>
<evidence type="ECO:0000256" key="2">
    <source>
        <dbReference type="RuleBase" id="RU003719"/>
    </source>
</evidence>
<dbReference type="GO" id="GO:0005829">
    <property type="term" value="C:cytosol"/>
    <property type="evidence" value="ECO:0007669"/>
    <property type="project" value="TreeGrafter"/>
</dbReference>
<proteinExistence type="inferred from homology"/>
<dbReference type="InterPro" id="IPR006139">
    <property type="entry name" value="D-isomer_2_OHA_DH_cat_dom"/>
</dbReference>
<dbReference type="AlphaFoldDB" id="A0A433Q8W0"/>
<gene>
    <name evidence="5" type="ORF">BC938DRAFT_471069</name>
</gene>
<comment type="caution">
    <text evidence="5">The sequence shown here is derived from an EMBL/GenBank/DDBJ whole genome shotgun (WGS) entry which is preliminary data.</text>
</comment>
<keyword evidence="1 2" id="KW-0560">Oxidoreductase</keyword>
<dbReference type="GO" id="GO:0016618">
    <property type="term" value="F:hydroxypyruvate reductase [NAD(P)H] activity"/>
    <property type="evidence" value="ECO:0007669"/>
    <property type="project" value="TreeGrafter"/>
</dbReference>
<dbReference type="InterPro" id="IPR036291">
    <property type="entry name" value="NAD(P)-bd_dom_sf"/>
</dbReference>
<evidence type="ECO:0000256" key="1">
    <source>
        <dbReference type="ARBA" id="ARBA00023002"/>
    </source>
</evidence>
<sequence>MSSFFPCIRPIRFLASIKQYHHAYSTTAQHPLTPSLKILFCSKHFSEGKPWEPLANTTFRPHHIRTCTAADLHQTLSTWRPDVLVPWWHTIDHHLLDRASSLTLIHQFGVGLDNVDVPAATRNGIWVTRLPANGTGNADTVAEHAVLLMLALSRRLPLAVQVVRNGGPFGQPYGMGMIEKTVCIVGLGDIGRALASRLSTWRMRITAVRHRPELGTPPELRDAIDIVYPTSELHRAIAEADYVVSAVKYDRARNRRLFDAAAFKAMKPGAIFVNVARGGLVDEEALADALETGSVGGAGLDVFEREPLDTRSRLLALSNVIATPHSAGVTDSFYEMGARVFAENVARFARGEMVKYAVNRPETPRKALREMGEEDDAVVLSIND</sequence>
<accession>A0A433Q8W0</accession>
<organism evidence="5 6">
    <name type="scientific">Jimgerdemannia flammicorona</name>
    <dbReference type="NCBI Taxonomy" id="994334"/>
    <lineage>
        <taxon>Eukaryota</taxon>
        <taxon>Fungi</taxon>
        <taxon>Fungi incertae sedis</taxon>
        <taxon>Mucoromycota</taxon>
        <taxon>Mucoromycotina</taxon>
        <taxon>Endogonomycetes</taxon>
        <taxon>Endogonales</taxon>
        <taxon>Endogonaceae</taxon>
        <taxon>Jimgerdemannia</taxon>
    </lineage>
</organism>
<dbReference type="InterPro" id="IPR050223">
    <property type="entry name" value="D-isomer_2-hydroxyacid_DH"/>
</dbReference>
<dbReference type="InterPro" id="IPR029753">
    <property type="entry name" value="D-isomer_DH_CS"/>
</dbReference>
<protein>
    <submittedName>
        <fullName evidence="5">D-isomer specific 2-hydroxyacid dehydrogenase</fullName>
    </submittedName>
</protein>
<dbReference type="Gene3D" id="3.40.50.720">
    <property type="entry name" value="NAD(P)-binding Rossmann-like Domain"/>
    <property type="match status" value="2"/>
</dbReference>
<dbReference type="GO" id="GO:0051287">
    <property type="term" value="F:NAD binding"/>
    <property type="evidence" value="ECO:0007669"/>
    <property type="project" value="InterPro"/>
</dbReference>
<dbReference type="Pfam" id="PF02826">
    <property type="entry name" value="2-Hacid_dh_C"/>
    <property type="match status" value="1"/>
</dbReference>
<dbReference type="PANTHER" id="PTHR10996">
    <property type="entry name" value="2-HYDROXYACID DEHYDROGENASE-RELATED"/>
    <property type="match status" value="1"/>
</dbReference>
<reference evidence="5 6" key="1">
    <citation type="journal article" date="2018" name="New Phytol.">
        <title>Phylogenomics of Endogonaceae and evolution of mycorrhizas within Mucoromycota.</title>
        <authorList>
            <person name="Chang Y."/>
            <person name="Desiro A."/>
            <person name="Na H."/>
            <person name="Sandor L."/>
            <person name="Lipzen A."/>
            <person name="Clum A."/>
            <person name="Barry K."/>
            <person name="Grigoriev I.V."/>
            <person name="Martin F.M."/>
            <person name="Stajich J.E."/>
            <person name="Smith M.E."/>
            <person name="Bonito G."/>
            <person name="Spatafora J.W."/>
        </authorList>
    </citation>
    <scope>NUCLEOTIDE SEQUENCE [LARGE SCALE GENOMIC DNA]</scope>
    <source>
        <strain evidence="5 6">AD002</strain>
    </source>
</reference>
<feature type="domain" description="D-isomer specific 2-hydroxyacid dehydrogenase NAD-binding" evidence="4">
    <location>
        <begin position="147"/>
        <end position="327"/>
    </location>
</feature>
<dbReference type="EMBL" id="RBNJ01010975">
    <property type="protein sequence ID" value="RUS26213.1"/>
    <property type="molecule type" value="Genomic_DNA"/>
</dbReference>
<dbReference type="InterPro" id="IPR006140">
    <property type="entry name" value="D-isomer_DH_NAD-bd"/>
</dbReference>
<evidence type="ECO:0000313" key="6">
    <source>
        <dbReference type="Proteomes" id="UP000274822"/>
    </source>
</evidence>
<dbReference type="PANTHER" id="PTHR10996:SF283">
    <property type="entry name" value="GLYOXYLATE_HYDROXYPYRUVATE REDUCTASE B"/>
    <property type="match status" value="1"/>
</dbReference>
<dbReference type="SUPFAM" id="SSF51735">
    <property type="entry name" value="NAD(P)-binding Rossmann-fold domains"/>
    <property type="match status" value="1"/>
</dbReference>
<dbReference type="Proteomes" id="UP000274822">
    <property type="component" value="Unassembled WGS sequence"/>
</dbReference>
<keyword evidence="6" id="KW-1185">Reference proteome</keyword>
<evidence type="ECO:0000259" key="4">
    <source>
        <dbReference type="Pfam" id="PF02826"/>
    </source>
</evidence>
<dbReference type="SUPFAM" id="SSF52283">
    <property type="entry name" value="Formate/glycerate dehydrogenase catalytic domain-like"/>
    <property type="match status" value="1"/>
</dbReference>
<feature type="domain" description="D-isomer specific 2-hydroxyacid dehydrogenase catalytic" evidence="3">
    <location>
        <begin position="68"/>
        <end position="359"/>
    </location>
</feature>
<evidence type="ECO:0000313" key="5">
    <source>
        <dbReference type="EMBL" id="RUS26213.1"/>
    </source>
</evidence>